<accession>A0A292GSF2</accession>
<dbReference type="AlphaFoldDB" id="A0A292GSF2"/>
<evidence type="ECO:0000313" key="1">
    <source>
        <dbReference type="EMBL" id="BBA74439.1"/>
    </source>
</evidence>
<proteinExistence type="predicted"/>
<dbReference type="EMBL" id="LC171369">
    <property type="protein sequence ID" value="BBA74439.1"/>
    <property type="molecule type" value="Genomic_DNA"/>
</dbReference>
<reference evidence="1" key="1">
    <citation type="submission" date="2016-07" db="EMBL/GenBank/DDBJ databases">
        <title>Genomics reveals synergistic degradation of pyrene by five bacteria in a mangrove sediment-derived bacterial consortium.</title>
        <authorList>
            <person name="Wanapaisan P."/>
            <person name="Vejarano F."/>
            <person name="Chakraborty J."/>
            <person name="Shintani M."/>
            <person name="Muangchinda C."/>
            <person name="Laothamteep N."/>
            <person name="Suzuki-Minakuchi C."/>
            <person name="Inoue K."/>
            <person name="Nojiri H."/>
            <person name="Pinyakong O."/>
        </authorList>
    </citation>
    <scope>NUCLEOTIDE SEQUENCE</scope>
    <source>
        <strain evidence="1">PW1</strain>
    </source>
</reference>
<organism evidence="1">
    <name type="scientific">Ochrobactrum sp. PW1</name>
    <dbReference type="NCBI Taxonomy" id="1882222"/>
    <lineage>
        <taxon>Bacteria</taxon>
        <taxon>Pseudomonadati</taxon>
        <taxon>Pseudomonadota</taxon>
        <taxon>Alphaproteobacteria</taxon>
        <taxon>Hyphomicrobiales</taxon>
        <taxon>Brucellaceae</taxon>
        <taxon>Brucella/Ochrobactrum group</taxon>
        <taxon>Ochrobactrum</taxon>
    </lineage>
</organism>
<sequence length="93" mass="10617">MTDIVERLRRTYPFIMDPVSLKPSLRNPDGPEAADEITRLRKHAEAMAECIEKVSRYGTFMKDTEGFRECVKDAVHTYDAYRADYPEGGESNG</sequence>
<name>A0A292GSF2_9HYPH</name>
<protein>
    <submittedName>
        <fullName evidence="1">tRNA-dihydrouridine(47) synthase [NAD(P)(+)]</fullName>
    </submittedName>
</protein>